<evidence type="ECO:0000313" key="2">
    <source>
        <dbReference type="EMBL" id="MBT0652753.1"/>
    </source>
</evidence>
<proteinExistence type="predicted"/>
<dbReference type="SUPFAM" id="SSF48452">
    <property type="entry name" value="TPR-like"/>
    <property type="match status" value="1"/>
</dbReference>
<comment type="caution">
    <text evidence="2">The sequence shown here is derived from an EMBL/GenBank/DDBJ whole genome shotgun (WGS) entry which is preliminary data.</text>
</comment>
<accession>A0ABS5SBJ9</accession>
<dbReference type="PROSITE" id="PS50005">
    <property type="entry name" value="TPR"/>
    <property type="match status" value="1"/>
</dbReference>
<dbReference type="EMBL" id="JAHCVK010000002">
    <property type="protein sequence ID" value="MBT0652753.1"/>
    <property type="molecule type" value="Genomic_DNA"/>
</dbReference>
<keyword evidence="1" id="KW-0802">TPR repeat</keyword>
<evidence type="ECO:0000256" key="1">
    <source>
        <dbReference type="PROSITE-ProRule" id="PRU00339"/>
    </source>
</evidence>
<organism evidence="2 3">
    <name type="scientific">Geomobilimonas luticola</name>
    <dbReference type="NCBI Taxonomy" id="1114878"/>
    <lineage>
        <taxon>Bacteria</taxon>
        <taxon>Pseudomonadati</taxon>
        <taxon>Thermodesulfobacteriota</taxon>
        <taxon>Desulfuromonadia</taxon>
        <taxon>Geobacterales</taxon>
        <taxon>Geobacteraceae</taxon>
        <taxon>Geomobilimonas</taxon>
    </lineage>
</organism>
<protein>
    <recommendedName>
        <fullName evidence="4">Tetratricopeptide repeat protein</fullName>
    </recommendedName>
</protein>
<evidence type="ECO:0008006" key="4">
    <source>
        <dbReference type="Google" id="ProtNLM"/>
    </source>
</evidence>
<gene>
    <name evidence="2" type="ORF">KI810_06780</name>
</gene>
<name>A0ABS5SBJ9_9BACT</name>
<sequence>MNSSKPAPVKGITFFTPPPGTVVSGLDGNVRITCGEFPLPLLDEDFASMDGEGPTYDMVGRGVYHVLRADPDCLHGARYAEMLRDAYPHYLAELATHIVMLDKKDVEISYLDRKINYLKIFALLEPDNGQLQYSIGTTYMEKGLRLSALHLATVTIYRAERFLKRALELAPTDVNVLHKLGEFSYLVGRYDDAVRIWSDVLGRLDDPSAKLSRSRLERVTAGVTPRIPVVDYLEAVRVALECLERQEAQEAAAILLDVLDDAVFCQEFPLAEIPYFLGLCYREMSMPAYAEEYLQEALKLDPEHADARRVLEEIGQHS</sequence>
<keyword evidence="3" id="KW-1185">Reference proteome</keyword>
<reference evidence="2 3" key="1">
    <citation type="submission" date="2021-05" db="EMBL/GenBank/DDBJ databases">
        <title>The draft genome of Geobacter luticola JCM 17780.</title>
        <authorList>
            <person name="Xu Z."/>
            <person name="Masuda Y."/>
            <person name="Itoh H."/>
            <person name="Senoo K."/>
        </authorList>
    </citation>
    <scope>NUCLEOTIDE SEQUENCE [LARGE SCALE GENOMIC DNA]</scope>
    <source>
        <strain evidence="2 3">JCM 17780</strain>
    </source>
</reference>
<dbReference type="Proteomes" id="UP000756860">
    <property type="component" value="Unassembled WGS sequence"/>
</dbReference>
<evidence type="ECO:0000313" key="3">
    <source>
        <dbReference type="Proteomes" id="UP000756860"/>
    </source>
</evidence>
<dbReference type="Gene3D" id="1.25.40.10">
    <property type="entry name" value="Tetratricopeptide repeat domain"/>
    <property type="match status" value="2"/>
</dbReference>
<dbReference type="RefSeq" id="WP_214174759.1">
    <property type="nucleotide sequence ID" value="NZ_JAHCVK010000002.1"/>
</dbReference>
<dbReference type="InterPro" id="IPR019734">
    <property type="entry name" value="TPR_rpt"/>
</dbReference>
<dbReference type="InterPro" id="IPR011990">
    <property type="entry name" value="TPR-like_helical_dom_sf"/>
</dbReference>
<feature type="repeat" description="TPR" evidence="1">
    <location>
        <begin position="271"/>
        <end position="304"/>
    </location>
</feature>
<dbReference type="SMART" id="SM00028">
    <property type="entry name" value="TPR"/>
    <property type="match status" value="2"/>
</dbReference>